<name>A0A6C0F3W0_9ZZZZ</name>
<dbReference type="EMBL" id="MN739028">
    <property type="protein sequence ID" value="QHT35924.1"/>
    <property type="molecule type" value="Genomic_DNA"/>
</dbReference>
<proteinExistence type="predicted"/>
<evidence type="ECO:0000313" key="1">
    <source>
        <dbReference type="EMBL" id="QHT35924.1"/>
    </source>
</evidence>
<sequence>MGCFSWITNDTNRSIIMSGYGTKRFPCRTCYMWDNKGNCWEEKNYEGYGMFGKKDYYILLAEMNNAYDPNISEDENRNHGIGIEFGPKNNKTLYPNLTHSSGWMWRNEAPGQCPEQGSCDWNAWEYEDFDEDNKEEEQGPKQTLFQTIPIQIQMPAPKPLPKVESKKCNEQLAIDKVRTGIKQKYVVINYKEGEITGGFVSRNPVWIVKEKNDAECIYDTTMVIMYCQGASFAKMSVQSYQKLLDFEKKYNDKFVLYHHALSGSNITKGHCSNPANMDALNNVIRSIVSVAKSNTFASSNY</sequence>
<organism evidence="1">
    <name type="scientific">viral metagenome</name>
    <dbReference type="NCBI Taxonomy" id="1070528"/>
    <lineage>
        <taxon>unclassified sequences</taxon>
        <taxon>metagenomes</taxon>
        <taxon>organismal metagenomes</taxon>
    </lineage>
</organism>
<dbReference type="AlphaFoldDB" id="A0A6C0F3W0"/>
<accession>A0A6C0F3W0</accession>
<reference evidence="1" key="1">
    <citation type="journal article" date="2020" name="Nature">
        <title>Giant virus diversity and host interactions through global metagenomics.</title>
        <authorList>
            <person name="Schulz F."/>
            <person name="Roux S."/>
            <person name="Paez-Espino D."/>
            <person name="Jungbluth S."/>
            <person name="Walsh D.A."/>
            <person name="Denef V.J."/>
            <person name="McMahon K.D."/>
            <person name="Konstantinidis K.T."/>
            <person name="Eloe-Fadrosh E.A."/>
            <person name="Kyrpides N.C."/>
            <person name="Woyke T."/>
        </authorList>
    </citation>
    <scope>NUCLEOTIDE SEQUENCE</scope>
    <source>
        <strain evidence="1">GVMAG-M-3300009182-46</strain>
    </source>
</reference>
<protein>
    <submittedName>
        <fullName evidence="1">Uncharacterized protein</fullName>
    </submittedName>
</protein>